<dbReference type="InterPro" id="IPR027365">
    <property type="entry name" value="GNAT_acetyltra_YdfB-like"/>
</dbReference>
<dbReference type="PANTHER" id="PTHR31143:SF2">
    <property type="entry name" value="FR47-LIKE DOMAIN-CONTAINING PROTEIN-RELATED"/>
    <property type="match status" value="1"/>
</dbReference>
<accession>A0A2S6HTJ6</accession>
<dbReference type="EMBL" id="PTJA01000005">
    <property type="protein sequence ID" value="PPK81032.1"/>
    <property type="molecule type" value="Genomic_DNA"/>
</dbReference>
<evidence type="ECO:0000313" key="3">
    <source>
        <dbReference type="Proteomes" id="UP000237749"/>
    </source>
</evidence>
<dbReference type="PROSITE" id="PS51186">
    <property type="entry name" value="GNAT"/>
    <property type="match status" value="1"/>
</dbReference>
<feature type="domain" description="N-acetyltransferase" evidence="1">
    <location>
        <begin position="120"/>
        <end position="256"/>
    </location>
</feature>
<keyword evidence="3" id="KW-1185">Reference proteome</keyword>
<proteinExistence type="predicted"/>
<dbReference type="SUPFAM" id="SSF55729">
    <property type="entry name" value="Acyl-CoA N-acyltransferases (Nat)"/>
    <property type="match status" value="1"/>
</dbReference>
<dbReference type="GO" id="GO:0016747">
    <property type="term" value="F:acyltransferase activity, transferring groups other than amino-acyl groups"/>
    <property type="evidence" value="ECO:0007669"/>
    <property type="project" value="InterPro"/>
</dbReference>
<dbReference type="InterPro" id="IPR000182">
    <property type="entry name" value="GNAT_dom"/>
</dbReference>
<organism evidence="2 3">
    <name type="scientific">Lacrimispora xylanisolvens</name>
    <dbReference type="NCBI Taxonomy" id="384636"/>
    <lineage>
        <taxon>Bacteria</taxon>
        <taxon>Bacillati</taxon>
        <taxon>Bacillota</taxon>
        <taxon>Clostridia</taxon>
        <taxon>Lachnospirales</taxon>
        <taxon>Lachnospiraceae</taxon>
        <taxon>Lacrimispora</taxon>
    </lineage>
</organism>
<name>A0A2S6HTJ6_9FIRM</name>
<dbReference type="Gene3D" id="3.40.630.30">
    <property type="match status" value="1"/>
</dbReference>
<dbReference type="InterPro" id="IPR016181">
    <property type="entry name" value="Acyl_CoA_acyltransferase"/>
</dbReference>
<reference evidence="2 3" key="1">
    <citation type="submission" date="2018-02" db="EMBL/GenBank/DDBJ databases">
        <title>Genomic Encyclopedia of Archaeal and Bacterial Type Strains, Phase II (KMG-II): from individual species to whole genera.</title>
        <authorList>
            <person name="Goeker M."/>
        </authorList>
    </citation>
    <scope>NUCLEOTIDE SEQUENCE [LARGE SCALE GENOMIC DNA]</scope>
    <source>
        <strain evidence="2 3">DSM 3808</strain>
    </source>
</reference>
<dbReference type="Proteomes" id="UP000237749">
    <property type="component" value="Unassembled WGS sequence"/>
</dbReference>
<dbReference type="Pfam" id="PF12746">
    <property type="entry name" value="GNAT_acetyltran"/>
    <property type="match status" value="1"/>
</dbReference>
<dbReference type="RefSeq" id="WP_104437014.1">
    <property type="nucleotide sequence ID" value="NZ_PTJA01000005.1"/>
</dbReference>
<protein>
    <submittedName>
        <fullName evidence="2">GNAT acetyltransferase-like protein</fullName>
    </submittedName>
</protein>
<dbReference type="AlphaFoldDB" id="A0A2S6HTJ6"/>
<dbReference type="InterPro" id="IPR042573">
    <property type="entry name" value="GNAT_acetyltra_N"/>
</dbReference>
<evidence type="ECO:0000313" key="2">
    <source>
        <dbReference type="EMBL" id="PPK81032.1"/>
    </source>
</evidence>
<gene>
    <name evidence="2" type="ORF">BXY41_105251</name>
</gene>
<sequence length="256" mass="29013">MGVIEIEDKSILEPLFTGWEETLIWSCLQNVMGRAFADQEKDPQSAQLVIGDFCFFSGKPDEELIRNKPSGRKSDFIIMVPKDEAWSQAIEAVWKSSATRRIRYAIKKEPDVFDKEVLTGAVESLSPRFTLRLIDEEIYHQVMEHSWSKDLCSQFADYEDYKNRGIGVAALLGDQVVSGASSYTVYQGGIEIEIDTRNDFRRQGLALACGAKLILECLKRGLYPSWDAQNPGSVALSQKLGYHFDREYPVYEITGF</sequence>
<keyword evidence="2" id="KW-0808">Transferase</keyword>
<evidence type="ECO:0000259" key="1">
    <source>
        <dbReference type="PROSITE" id="PS51186"/>
    </source>
</evidence>
<dbReference type="OrthoDB" id="1120671at2"/>
<comment type="caution">
    <text evidence="2">The sequence shown here is derived from an EMBL/GenBank/DDBJ whole genome shotgun (WGS) entry which is preliminary data.</text>
</comment>
<dbReference type="Gene3D" id="3.40.630.110">
    <property type="entry name" value="GNAT acetyltransferase-like"/>
    <property type="match status" value="1"/>
</dbReference>
<dbReference type="PANTHER" id="PTHR31143">
    <property type="match status" value="1"/>
</dbReference>